<evidence type="ECO:0000313" key="4">
    <source>
        <dbReference type="Proteomes" id="UP000800036"/>
    </source>
</evidence>
<keyword evidence="1" id="KW-0539">Nucleus</keyword>
<organism evidence="3 4">
    <name type="scientific">Bimuria novae-zelandiae CBS 107.79</name>
    <dbReference type="NCBI Taxonomy" id="1447943"/>
    <lineage>
        <taxon>Eukaryota</taxon>
        <taxon>Fungi</taxon>
        <taxon>Dikarya</taxon>
        <taxon>Ascomycota</taxon>
        <taxon>Pezizomycotina</taxon>
        <taxon>Dothideomycetes</taxon>
        <taxon>Pleosporomycetidae</taxon>
        <taxon>Pleosporales</taxon>
        <taxon>Massarineae</taxon>
        <taxon>Didymosphaeriaceae</taxon>
        <taxon>Bimuria</taxon>
    </lineage>
</organism>
<keyword evidence="4" id="KW-1185">Reference proteome</keyword>
<dbReference type="Pfam" id="PF00172">
    <property type="entry name" value="Zn_clus"/>
    <property type="match status" value="1"/>
</dbReference>
<evidence type="ECO:0000259" key="2">
    <source>
        <dbReference type="PROSITE" id="PS50048"/>
    </source>
</evidence>
<dbReference type="InterPro" id="IPR001138">
    <property type="entry name" value="Zn2Cys6_DnaBD"/>
</dbReference>
<dbReference type="Gene3D" id="4.10.240.10">
    <property type="entry name" value="Zn(2)-C6 fungal-type DNA-binding domain"/>
    <property type="match status" value="1"/>
</dbReference>
<feature type="domain" description="Zn(2)-C6 fungal-type" evidence="2">
    <location>
        <begin position="67"/>
        <end position="96"/>
    </location>
</feature>
<name>A0A6A5USI7_9PLEO</name>
<dbReference type="Proteomes" id="UP000800036">
    <property type="component" value="Unassembled WGS sequence"/>
</dbReference>
<dbReference type="SUPFAM" id="SSF57701">
    <property type="entry name" value="Zn2/Cys6 DNA-binding domain"/>
    <property type="match status" value="1"/>
</dbReference>
<accession>A0A6A5USI7</accession>
<dbReference type="InterPro" id="IPR036864">
    <property type="entry name" value="Zn2-C6_fun-type_DNA-bd_sf"/>
</dbReference>
<dbReference type="PROSITE" id="PS50048">
    <property type="entry name" value="ZN2_CY6_FUNGAL_2"/>
    <property type="match status" value="1"/>
</dbReference>
<dbReference type="SMART" id="SM00066">
    <property type="entry name" value="GAL4"/>
    <property type="match status" value="1"/>
</dbReference>
<evidence type="ECO:0000313" key="3">
    <source>
        <dbReference type="EMBL" id="KAF1967658.1"/>
    </source>
</evidence>
<dbReference type="EMBL" id="ML976729">
    <property type="protein sequence ID" value="KAF1967658.1"/>
    <property type="molecule type" value="Genomic_DNA"/>
</dbReference>
<dbReference type="InterPro" id="IPR052783">
    <property type="entry name" value="Metabolic/Drug-Res_Regulator"/>
</dbReference>
<protein>
    <recommendedName>
        <fullName evidence="2">Zn(2)-C6 fungal-type domain-containing protein</fullName>
    </recommendedName>
</protein>
<dbReference type="PROSITE" id="PS00463">
    <property type="entry name" value="ZN2_CY6_FUNGAL_1"/>
    <property type="match status" value="1"/>
</dbReference>
<dbReference type="OrthoDB" id="4151048at2759"/>
<dbReference type="AlphaFoldDB" id="A0A6A5USI7"/>
<dbReference type="PANTHER" id="PTHR47655:SF3">
    <property type="entry name" value="ZN(II)2CYS6 TRANSCRIPTION FACTOR (EUROFUNG)"/>
    <property type="match status" value="1"/>
</dbReference>
<proteinExistence type="predicted"/>
<reference evidence="3" key="1">
    <citation type="journal article" date="2020" name="Stud. Mycol.">
        <title>101 Dothideomycetes genomes: a test case for predicting lifestyles and emergence of pathogens.</title>
        <authorList>
            <person name="Haridas S."/>
            <person name="Albert R."/>
            <person name="Binder M."/>
            <person name="Bloem J."/>
            <person name="Labutti K."/>
            <person name="Salamov A."/>
            <person name="Andreopoulos B."/>
            <person name="Baker S."/>
            <person name="Barry K."/>
            <person name="Bills G."/>
            <person name="Bluhm B."/>
            <person name="Cannon C."/>
            <person name="Castanera R."/>
            <person name="Culley D."/>
            <person name="Daum C."/>
            <person name="Ezra D."/>
            <person name="Gonzalez J."/>
            <person name="Henrissat B."/>
            <person name="Kuo A."/>
            <person name="Liang C."/>
            <person name="Lipzen A."/>
            <person name="Lutzoni F."/>
            <person name="Magnuson J."/>
            <person name="Mondo S."/>
            <person name="Nolan M."/>
            <person name="Ohm R."/>
            <person name="Pangilinan J."/>
            <person name="Park H.-J."/>
            <person name="Ramirez L."/>
            <person name="Alfaro M."/>
            <person name="Sun H."/>
            <person name="Tritt A."/>
            <person name="Yoshinaga Y."/>
            <person name="Zwiers L.-H."/>
            <person name="Turgeon B."/>
            <person name="Goodwin S."/>
            <person name="Spatafora J."/>
            <person name="Crous P."/>
            <person name="Grigoriev I."/>
        </authorList>
    </citation>
    <scope>NUCLEOTIDE SEQUENCE</scope>
    <source>
        <strain evidence="3">CBS 107.79</strain>
    </source>
</reference>
<evidence type="ECO:0000256" key="1">
    <source>
        <dbReference type="ARBA" id="ARBA00023242"/>
    </source>
</evidence>
<dbReference type="GO" id="GO:0008270">
    <property type="term" value="F:zinc ion binding"/>
    <property type="evidence" value="ECO:0007669"/>
    <property type="project" value="InterPro"/>
</dbReference>
<gene>
    <name evidence="3" type="ORF">BU23DRAFT_658483</name>
</gene>
<dbReference type="GO" id="GO:0000981">
    <property type="term" value="F:DNA-binding transcription factor activity, RNA polymerase II-specific"/>
    <property type="evidence" value="ECO:0007669"/>
    <property type="project" value="InterPro"/>
</dbReference>
<sequence length="267" mass="29487">MAVSAANLLGLAMICEDVYLNRTAGLGLPRGTFCEYTLAMKALWTVWCKHTSYMDGRQNTRKRAAKACDRCRGKKAKCDGGHACNRCRSDNMLCTYGHEAKDRQPSTSPSYVLALETHIKLLARGIQELYQLLQRGQSLPGGPLQIAEAGQPLIHDILDRLGLLAVTQQHSTFQWDPAIVDRLVHPWEASEPNPLPLRTLAPENFSSNWPSNPLENQLTHNPYHGVYGLETGLDTTALDSALQAASSMDMFAAQDMQDGWIMGLHLG</sequence>
<dbReference type="PANTHER" id="PTHR47655">
    <property type="entry name" value="QUINIC ACID UTILIZATION ACTIVATOR"/>
    <property type="match status" value="1"/>
</dbReference>
<dbReference type="CDD" id="cd00067">
    <property type="entry name" value="GAL4"/>
    <property type="match status" value="1"/>
</dbReference>